<proteinExistence type="predicted"/>
<keyword evidence="2" id="KW-1185">Reference proteome</keyword>
<evidence type="ECO:0000313" key="1">
    <source>
        <dbReference type="EMBL" id="MEB4793659.1"/>
    </source>
</evidence>
<name>A0ABU6D7G1_9BACL</name>
<gene>
    <name evidence="1" type="ORF">P5G65_07110</name>
</gene>
<evidence type="ECO:0000313" key="2">
    <source>
        <dbReference type="Proteomes" id="UP001355653"/>
    </source>
</evidence>
<accession>A0ABU6D7G1</accession>
<dbReference type="EMBL" id="JAROBY010000013">
    <property type="protein sequence ID" value="MEB4793659.1"/>
    <property type="molecule type" value="Genomic_DNA"/>
</dbReference>
<dbReference type="RefSeq" id="WP_127457719.1">
    <property type="nucleotide sequence ID" value="NZ_JAROBY010000013.1"/>
</dbReference>
<reference evidence="1 2" key="1">
    <citation type="submission" date="2023-03" db="EMBL/GenBank/DDBJ databases">
        <title>Bacillus Genome Sequencing.</title>
        <authorList>
            <person name="Dunlap C."/>
        </authorList>
    </citation>
    <scope>NUCLEOTIDE SEQUENCE [LARGE SCALE GENOMIC DNA]</scope>
    <source>
        <strain evidence="1 2">NRS-1351</strain>
    </source>
</reference>
<organism evidence="1 2">
    <name type="scientific">Paenibacillus chondroitinus</name>
    <dbReference type="NCBI Taxonomy" id="59842"/>
    <lineage>
        <taxon>Bacteria</taxon>
        <taxon>Bacillati</taxon>
        <taxon>Bacillota</taxon>
        <taxon>Bacilli</taxon>
        <taxon>Bacillales</taxon>
        <taxon>Paenibacillaceae</taxon>
        <taxon>Paenibacillus</taxon>
    </lineage>
</organism>
<sequence>MATIKAGDCVGILYFTMMGAPATVHDGVLVSPKSLDSKTYSGPVTILHYNINRNNGHLFRQLITVTPIEIRKTPFKKNDQKGRCSNMHSSPAIPAASCVAVKFRVQQSPAFPAGREVKNGRLLCPIKNGNNPPNEVWIYHWLVNNPNSDSPSLKLELKKYTGVTYVEKVRVFPLPKSRKRVARLLKKSIG</sequence>
<dbReference type="Proteomes" id="UP001355653">
    <property type="component" value="Unassembled WGS sequence"/>
</dbReference>
<protein>
    <submittedName>
        <fullName evidence="1">Uncharacterized protein</fullName>
    </submittedName>
</protein>
<comment type="caution">
    <text evidence="1">The sequence shown here is derived from an EMBL/GenBank/DDBJ whole genome shotgun (WGS) entry which is preliminary data.</text>
</comment>